<reference evidence="1 2" key="1">
    <citation type="submission" date="2017-12" db="EMBL/GenBank/DDBJ databases">
        <title>Complete genome sequence and characterization of bacteriophage phiP4-3 infecting Proteus pennea.</title>
        <authorList>
            <person name="He Y."/>
            <person name="Yang H."/>
        </authorList>
    </citation>
    <scope>NUCLEOTIDE SEQUENCE [LARGE SCALE GENOMIC DNA]</scope>
</reference>
<name>A0A2I6PFG2_9CAUD</name>
<gene>
    <name evidence="1" type="ORF">phiP43_089</name>
</gene>
<dbReference type="EMBL" id="MG696114">
    <property type="protein sequence ID" value="AUM58447.1"/>
    <property type="molecule type" value="Genomic_DNA"/>
</dbReference>
<protein>
    <submittedName>
        <fullName evidence="1">Uncharacterized protein</fullName>
    </submittedName>
</protein>
<keyword evidence="2" id="KW-1185">Reference proteome</keyword>
<evidence type="ECO:0000313" key="1">
    <source>
        <dbReference type="EMBL" id="AUM58447.1"/>
    </source>
</evidence>
<accession>A0A2I6PFG2</accession>
<dbReference type="Proteomes" id="UP000240538">
    <property type="component" value="Segment"/>
</dbReference>
<evidence type="ECO:0000313" key="2">
    <source>
        <dbReference type="Proteomes" id="UP000240538"/>
    </source>
</evidence>
<organism evidence="1 2">
    <name type="scientific">Proteus phage phiP4-3</name>
    <dbReference type="NCBI Taxonomy" id="2065203"/>
    <lineage>
        <taxon>Viruses</taxon>
        <taxon>Duplodnaviria</taxon>
        <taxon>Heunggongvirae</taxon>
        <taxon>Uroviricota</taxon>
        <taxon>Caudoviricetes</taxon>
        <taxon>Pantevenvirales</taxon>
        <taxon>Straboviridae</taxon>
        <taxon>Bragavirus</taxon>
        <taxon>Bragavirus p43</taxon>
    </lineage>
</organism>
<sequence length="64" mass="7511">MKYIVWCEEKKIGFETVDYQLAYEVRKGAIDNLGFWIDTDSYASAYSFCELCSCLYDCELIEVK</sequence>
<proteinExistence type="predicted"/>